<gene>
    <name evidence="1" type="ORF">TNCT_608881</name>
</gene>
<dbReference type="AlphaFoldDB" id="A0A8X6H894"/>
<name>A0A8X6H894_TRICU</name>
<organism evidence="1 2">
    <name type="scientific">Trichonephila clavata</name>
    <name type="common">Joro spider</name>
    <name type="synonym">Nephila clavata</name>
    <dbReference type="NCBI Taxonomy" id="2740835"/>
    <lineage>
        <taxon>Eukaryota</taxon>
        <taxon>Metazoa</taxon>
        <taxon>Ecdysozoa</taxon>
        <taxon>Arthropoda</taxon>
        <taxon>Chelicerata</taxon>
        <taxon>Arachnida</taxon>
        <taxon>Araneae</taxon>
        <taxon>Araneomorphae</taxon>
        <taxon>Entelegynae</taxon>
        <taxon>Araneoidea</taxon>
        <taxon>Nephilidae</taxon>
        <taxon>Trichonephila</taxon>
    </lineage>
</organism>
<proteinExistence type="predicted"/>
<evidence type="ECO:0000313" key="1">
    <source>
        <dbReference type="EMBL" id="GFR18584.1"/>
    </source>
</evidence>
<comment type="caution">
    <text evidence="1">The sequence shown here is derived from an EMBL/GenBank/DDBJ whole genome shotgun (WGS) entry which is preliminary data.</text>
</comment>
<dbReference type="EMBL" id="BMAO01037553">
    <property type="protein sequence ID" value="GFR18584.1"/>
    <property type="molecule type" value="Genomic_DNA"/>
</dbReference>
<accession>A0A8X6H894</accession>
<sequence length="86" mass="9323">MGLIALINIFSLQNSFNLFSSLNPLSAIAKTSPVIISTDFIGSSTGRSKSFGDAAPRKGWDRQDGTIECLIEVRVEKLVLDYCARG</sequence>
<keyword evidence="2" id="KW-1185">Reference proteome</keyword>
<protein>
    <submittedName>
        <fullName evidence="1">Uncharacterized protein</fullName>
    </submittedName>
</protein>
<evidence type="ECO:0000313" key="2">
    <source>
        <dbReference type="Proteomes" id="UP000887116"/>
    </source>
</evidence>
<reference evidence="1" key="1">
    <citation type="submission" date="2020-07" db="EMBL/GenBank/DDBJ databases">
        <title>Multicomponent nature underlies the extraordinary mechanical properties of spider dragline silk.</title>
        <authorList>
            <person name="Kono N."/>
            <person name="Nakamura H."/>
            <person name="Mori M."/>
            <person name="Yoshida Y."/>
            <person name="Ohtoshi R."/>
            <person name="Malay A.D."/>
            <person name="Moran D.A.P."/>
            <person name="Tomita M."/>
            <person name="Numata K."/>
            <person name="Arakawa K."/>
        </authorList>
    </citation>
    <scope>NUCLEOTIDE SEQUENCE</scope>
</reference>
<dbReference type="Proteomes" id="UP000887116">
    <property type="component" value="Unassembled WGS sequence"/>
</dbReference>